<reference evidence="1 2" key="1">
    <citation type="submission" date="2017-01" db="EMBL/GenBank/DDBJ databases">
        <title>Genomic analysis of Xuhuaishuia manganoxidans DY6-4.</title>
        <authorList>
            <person name="Wang X."/>
        </authorList>
    </citation>
    <scope>NUCLEOTIDE SEQUENCE [LARGE SCALE GENOMIC DNA]</scope>
    <source>
        <strain evidence="1 2">DY6-4</strain>
    </source>
</reference>
<name>A0A1U7DKT8_9RHOB</name>
<gene>
    <name evidence="1" type="ORF">BV394_13545</name>
</gene>
<accession>A0A1U7DKT8</accession>
<organism evidence="1 2">
    <name type="scientific">Brevirhabdus pacifica</name>
    <dbReference type="NCBI Taxonomy" id="1267768"/>
    <lineage>
        <taxon>Bacteria</taxon>
        <taxon>Pseudomonadati</taxon>
        <taxon>Pseudomonadota</taxon>
        <taxon>Alphaproteobacteria</taxon>
        <taxon>Rhodobacterales</taxon>
        <taxon>Paracoccaceae</taxon>
        <taxon>Brevirhabdus</taxon>
    </lineage>
</organism>
<accession>A0A2M9DBU9</accession>
<dbReference type="EMBL" id="CP019124">
    <property type="protein sequence ID" value="APX90614.1"/>
    <property type="molecule type" value="Genomic_DNA"/>
</dbReference>
<dbReference type="AlphaFoldDB" id="A0A1U7DKT8"/>
<sequence length="72" mass="8376">MMDGAFYMHVSGWLFMAFWAIVIVAPFYALWRRTGHSGWLALLMLVPVLNLIMLYVLAFKRWPVEDGARRDG</sequence>
<dbReference type="Proteomes" id="UP000187266">
    <property type="component" value="Chromosome"/>
</dbReference>
<evidence type="ECO:0000313" key="2">
    <source>
        <dbReference type="Proteomes" id="UP000187266"/>
    </source>
</evidence>
<dbReference type="STRING" id="1267768.BV394_13545"/>
<keyword evidence="2" id="KW-1185">Reference proteome</keyword>
<proteinExistence type="predicted"/>
<dbReference type="RefSeq" id="WP_076980631.1">
    <property type="nucleotide sequence ID" value="NZ_CP019124.1"/>
</dbReference>
<protein>
    <submittedName>
        <fullName evidence="1">Uncharacterized protein</fullName>
    </submittedName>
</protein>
<evidence type="ECO:0000313" key="1">
    <source>
        <dbReference type="EMBL" id="APX90614.1"/>
    </source>
</evidence>